<sequence length="271" mass="30697">MSYEIHDFRKDVIERSYNTPVLVDFWAEWCAPCRILGPTLEALAAQAGGEWGLAKVNTEVHRELAAEYGIQSIPNVKLFVDGEVRDEFVGVMPEETIRKWLKNALPSKFRQQIAEARSLLSQDRLEDAKAVLQDVLEQDNGNEDARVLLATALLFSDYSDAAERVKDISPASDFAQAADAITTIAELFELRRHIETLPESDVKEDFVEGLNLLYRREFDGALTKFITVLSVRRSYHDNAAKKACVAIFNFLGQDHEISQKHRRDFSSTLYA</sequence>
<keyword evidence="1" id="KW-0813">Transport</keyword>
<evidence type="ECO:0000313" key="6">
    <source>
        <dbReference type="Proteomes" id="UP000229740"/>
    </source>
</evidence>
<keyword evidence="3" id="KW-1015">Disulfide bond</keyword>
<accession>A0A2G6E6V6</accession>
<dbReference type="InterPro" id="IPR011990">
    <property type="entry name" value="TPR-like_helical_dom_sf"/>
</dbReference>
<evidence type="ECO:0000259" key="4">
    <source>
        <dbReference type="PROSITE" id="PS51352"/>
    </source>
</evidence>
<dbReference type="GO" id="GO:0006950">
    <property type="term" value="P:response to stress"/>
    <property type="evidence" value="ECO:0007669"/>
    <property type="project" value="UniProtKB-ARBA"/>
</dbReference>
<dbReference type="InterPro" id="IPR013766">
    <property type="entry name" value="Thioredoxin_domain"/>
</dbReference>
<dbReference type="PRINTS" id="PR00421">
    <property type="entry name" value="THIOREDOXIN"/>
</dbReference>
<dbReference type="GO" id="GO:0015035">
    <property type="term" value="F:protein-disulfide reductase activity"/>
    <property type="evidence" value="ECO:0007669"/>
    <property type="project" value="TreeGrafter"/>
</dbReference>
<dbReference type="Pfam" id="PF00085">
    <property type="entry name" value="Thioredoxin"/>
    <property type="match status" value="1"/>
</dbReference>
<dbReference type="PROSITE" id="PS00194">
    <property type="entry name" value="THIOREDOXIN_1"/>
    <property type="match status" value="1"/>
</dbReference>
<evidence type="ECO:0000256" key="3">
    <source>
        <dbReference type="ARBA" id="ARBA00023157"/>
    </source>
</evidence>
<protein>
    <submittedName>
        <fullName evidence="5">Thioredoxin</fullName>
    </submittedName>
</protein>
<dbReference type="Pfam" id="PF14561">
    <property type="entry name" value="TPR_20"/>
    <property type="match status" value="1"/>
</dbReference>
<name>A0A2G6E6V6_9BACT</name>
<dbReference type="PANTHER" id="PTHR45663">
    <property type="entry name" value="GEO12009P1"/>
    <property type="match status" value="1"/>
</dbReference>
<dbReference type="AlphaFoldDB" id="A0A2G6E6V6"/>
<gene>
    <name evidence="5" type="ORF">CSB45_05985</name>
</gene>
<dbReference type="EMBL" id="PDPS01000025">
    <property type="protein sequence ID" value="PID57774.1"/>
    <property type="molecule type" value="Genomic_DNA"/>
</dbReference>
<feature type="domain" description="Thioredoxin" evidence="4">
    <location>
        <begin position="1"/>
        <end position="106"/>
    </location>
</feature>
<dbReference type="SUPFAM" id="SSF48452">
    <property type="entry name" value="TPR-like"/>
    <property type="match status" value="1"/>
</dbReference>
<comment type="caution">
    <text evidence="5">The sequence shown here is derived from an EMBL/GenBank/DDBJ whole genome shotgun (WGS) entry which is preliminary data.</text>
</comment>
<dbReference type="GO" id="GO:0005737">
    <property type="term" value="C:cytoplasm"/>
    <property type="evidence" value="ECO:0007669"/>
    <property type="project" value="TreeGrafter"/>
</dbReference>
<dbReference type="SUPFAM" id="SSF52833">
    <property type="entry name" value="Thioredoxin-like"/>
    <property type="match status" value="1"/>
</dbReference>
<keyword evidence="2" id="KW-0249">Electron transport</keyword>
<proteinExistence type="predicted"/>
<organism evidence="5 6">
    <name type="scientific">candidate division KSB3 bacterium</name>
    <dbReference type="NCBI Taxonomy" id="2044937"/>
    <lineage>
        <taxon>Bacteria</taxon>
        <taxon>candidate division KSB3</taxon>
    </lineage>
</organism>
<dbReference type="InterPro" id="IPR036249">
    <property type="entry name" value="Thioredoxin-like_sf"/>
</dbReference>
<dbReference type="Gene3D" id="3.40.30.10">
    <property type="entry name" value="Glutaredoxin"/>
    <property type="match status" value="1"/>
</dbReference>
<dbReference type="CDD" id="cd02956">
    <property type="entry name" value="ybbN"/>
    <property type="match status" value="1"/>
</dbReference>
<dbReference type="Proteomes" id="UP000229740">
    <property type="component" value="Unassembled WGS sequence"/>
</dbReference>
<dbReference type="InterPro" id="IPR017937">
    <property type="entry name" value="Thioredoxin_CS"/>
</dbReference>
<dbReference type="PANTHER" id="PTHR45663:SF11">
    <property type="entry name" value="GEO12009P1"/>
    <property type="match status" value="1"/>
</dbReference>
<evidence type="ECO:0000256" key="1">
    <source>
        <dbReference type="ARBA" id="ARBA00022448"/>
    </source>
</evidence>
<evidence type="ECO:0000256" key="2">
    <source>
        <dbReference type="ARBA" id="ARBA00022982"/>
    </source>
</evidence>
<dbReference type="Gene3D" id="1.25.40.10">
    <property type="entry name" value="Tetratricopeptide repeat domain"/>
    <property type="match status" value="2"/>
</dbReference>
<reference evidence="5 6" key="1">
    <citation type="submission" date="2017-10" db="EMBL/GenBank/DDBJ databases">
        <title>Novel microbial diversity and functional potential in the marine mammal oral microbiome.</title>
        <authorList>
            <person name="Dudek N.K."/>
            <person name="Sun C.L."/>
            <person name="Burstein D."/>
            <person name="Kantor R.S."/>
            <person name="Aliaga Goltsman D.S."/>
            <person name="Bik E.M."/>
            <person name="Thomas B.C."/>
            <person name="Banfield J.F."/>
            <person name="Relman D.A."/>
        </authorList>
    </citation>
    <scope>NUCLEOTIDE SEQUENCE [LARGE SCALE GENOMIC DNA]</scope>
    <source>
        <strain evidence="5">DOLZORAL124_49_17</strain>
    </source>
</reference>
<dbReference type="Pfam" id="PF14559">
    <property type="entry name" value="TPR_19"/>
    <property type="match status" value="1"/>
</dbReference>
<dbReference type="PROSITE" id="PS51352">
    <property type="entry name" value="THIOREDOXIN_2"/>
    <property type="match status" value="1"/>
</dbReference>
<evidence type="ECO:0000313" key="5">
    <source>
        <dbReference type="EMBL" id="PID57774.1"/>
    </source>
</evidence>